<sequence>MKVRKPAVAGSFYPRDPETLKSLVDKLLEKNTKEEPVGVISPHAGYVYSGKVAGKVLGLLGGKELKVLLIGPSHFVDFEGISFGDYQFFETPLGKVKVDRERIEEFMRLYQLPHALDNRPHMWEHSLEVQLPFLQRLSPNLTIVPIVYGRIDPETLAEFMEFFLEDDTRFVVSSDLSHYYPEEIARRIDEHCHRGIVEGDRESLKTCEACGKVGILASLIIAQRRKLRPKLIAYDTSGSAFGDKKAVVGYGGYAFFQ</sequence>
<comment type="similarity">
    <text evidence="1 2">Belongs to the MEMO1 family.</text>
</comment>
<accession>A0A7C5SWI9</accession>
<dbReference type="CDD" id="cd07361">
    <property type="entry name" value="MEMO_like"/>
    <property type="match status" value="1"/>
</dbReference>
<proteinExistence type="inferred from homology"/>
<dbReference type="AlphaFoldDB" id="A0A7C5SWI9"/>
<dbReference type="HAMAP" id="MF_00055">
    <property type="entry name" value="MEMO1"/>
    <property type="match status" value="1"/>
</dbReference>
<gene>
    <name evidence="3" type="primary">amrB</name>
    <name evidence="3" type="ORF">ENN04_03720</name>
</gene>
<evidence type="ECO:0000256" key="1">
    <source>
        <dbReference type="ARBA" id="ARBA00006315"/>
    </source>
</evidence>
<dbReference type="Pfam" id="PF01875">
    <property type="entry name" value="Memo"/>
    <property type="match status" value="1"/>
</dbReference>
<dbReference type="NCBIfam" id="TIGR04336">
    <property type="entry name" value="AmmeMemoSam_B"/>
    <property type="match status" value="1"/>
</dbReference>
<protein>
    <recommendedName>
        <fullName evidence="2">MEMO1 family protein ENN04_03720</fullName>
    </recommendedName>
</protein>
<reference evidence="3" key="1">
    <citation type="journal article" date="2020" name="mSystems">
        <title>Genome- and Community-Level Interaction Insights into Carbon Utilization and Element Cycling Functions of Hydrothermarchaeota in Hydrothermal Sediment.</title>
        <authorList>
            <person name="Zhou Z."/>
            <person name="Liu Y."/>
            <person name="Xu W."/>
            <person name="Pan J."/>
            <person name="Luo Z.H."/>
            <person name="Li M."/>
        </authorList>
    </citation>
    <scope>NUCLEOTIDE SEQUENCE [LARGE SCALE GENOMIC DNA]</scope>
    <source>
        <strain evidence="3">SpSt-114</strain>
    </source>
</reference>
<dbReference type="InterPro" id="IPR002737">
    <property type="entry name" value="MEMO1_fam"/>
</dbReference>
<evidence type="ECO:0000256" key="2">
    <source>
        <dbReference type="HAMAP-Rule" id="MF_00055"/>
    </source>
</evidence>
<dbReference type="PANTHER" id="PTHR11060:SF0">
    <property type="entry name" value="PROTEIN MEMO1"/>
    <property type="match status" value="1"/>
</dbReference>
<organism evidence="3">
    <name type="scientific">Thermocrinis ruber</name>
    <dbReference type="NCBI Taxonomy" id="75906"/>
    <lineage>
        <taxon>Bacteria</taxon>
        <taxon>Pseudomonadati</taxon>
        <taxon>Aquificota</taxon>
        <taxon>Aquificia</taxon>
        <taxon>Aquificales</taxon>
        <taxon>Aquificaceae</taxon>
        <taxon>Thermocrinis</taxon>
    </lineage>
</organism>
<name>A0A7C5SWI9_9AQUI</name>
<dbReference type="PANTHER" id="PTHR11060">
    <property type="entry name" value="PROTEIN MEMO1"/>
    <property type="match status" value="1"/>
</dbReference>
<evidence type="ECO:0000313" key="3">
    <source>
        <dbReference type="EMBL" id="HHO73727.1"/>
    </source>
</evidence>
<comment type="caution">
    <text evidence="3">The sequence shown here is derived from an EMBL/GenBank/DDBJ whole genome shotgun (WGS) entry which is preliminary data.</text>
</comment>
<dbReference type="Gene3D" id="3.40.830.10">
    <property type="entry name" value="LigB-like"/>
    <property type="match status" value="1"/>
</dbReference>
<dbReference type="EMBL" id="DSAC01000044">
    <property type="protein sequence ID" value="HHO73727.1"/>
    <property type="molecule type" value="Genomic_DNA"/>
</dbReference>